<protein>
    <submittedName>
        <fullName evidence="5">Helix-turn-helix transcriptional regulator</fullName>
    </submittedName>
</protein>
<dbReference type="PANTHER" id="PTHR34580:SF1">
    <property type="entry name" value="PROTEIN PAFC"/>
    <property type="match status" value="1"/>
</dbReference>
<evidence type="ECO:0000256" key="1">
    <source>
        <dbReference type="ARBA" id="ARBA00023015"/>
    </source>
</evidence>
<reference evidence="5 6" key="1">
    <citation type="submission" date="2024-11" db="EMBL/GenBank/DDBJ databases">
        <title>First Report of Moraxella oculi in Brazil in an Infectious Bovine Keratoconjunctivitis Outbreak.</title>
        <authorList>
            <person name="Carvalho C.V."/>
            <person name="Domingues R."/>
            <person name="Coutinho C."/>
            <person name="Honorio N.T.B.S."/>
            <person name="Faza D.R.L.R."/>
            <person name="Carvalho W.A."/>
            <person name="Machado A.B.F."/>
            <person name="Martins M.F."/>
            <person name="Gaspar E.B."/>
        </authorList>
    </citation>
    <scope>NUCLEOTIDE SEQUENCE [LARGE SCALE GENOMIC DNA]</scope>
    <source>
        <strain evidence="5 6">2117LE</strain>
    </source>
</reference>
<dbReference type="Pfam" id="PF13280">
    <property type="entry name" value="WYL"/>
    <property type="match status" value="1"/>
</dbReference>
<sequence length="292" mass="34657">MSNKHERLADRFADIFIRLNNKERLNLKVLADEYGVCNKTINRDLTRIERHLPLVRERGVVYLNNTQHPFTLTHKELSDLIRLIGVHNLLPSMDIRFLKALLQKKSQSTYHIYHHTYENGQIFDELMRRLDTAIAECRVIHCCYGDKKRTIHPYKLIFKEGFWYLMGIENEKLKSYRLSKINDLAISKECFECNEEIDSLIDNDDSIWLGQKEMTVLINVSSKVISYFQQRQILPKQSIIAKQANGNWLIQSTVWHYDELSPIIRCWIPHLTIIEPKEWQDRLEGELRSYLN</sequence>
<dbReference type="PANTHER" id="PTHR34580">
    <property type="match status" value="1"/>
</dbReference>
<gene>
    <name evidence="5" type="ORF">ACJHVH_07985</name>
</gene>
<dbReference type="RefSeq" id="WP_407069442.1">
    <property type="nucleotide sequence ID" value="NZ_JBJJXE010000015.1"/>
</dbReference>
<dbReference type="EMBL" id="JBJJXE010000015">
    <property type="protein sequence ID" value="MFL1732925.1"/>
    <property type="molecule type" value="Genomic_DNA"/>
</dbReference>
<keyword evidence="1" id="KW-0805">Transcription regulation</keyword>
<dbReference type="InterPro" id="IPR026881">
    <property type="entry name" value="WYL_dom"/>
</dbReference>
<accession>A0ABW8U7S7</accession>
<evidence type="ECO:0000259" key="4">
    <source>
        <dbReference type="Pfam" id="PF13280"/>
    </source>
</evidence>
<organism evidence="5 6">
    <name type="scientific">Moraxella oculi</name>
    <dbReference type="NCBI Taxonomy" id="2940516"/>
    <lineage>
        <taxon>Bacteria</taxon>
        <taxon>Pseudomonadati</taxon>
        <taxon>Pseudomonadota</taxon>
        <taxon>Gammaproteobacteria</taxon>
        <taxon>Moraxellales</taxon>
        <taxon>Moraxellaceae</taxon>
        <taxon>Moraxella</taxon>
    </lineage>
</organism>
<evidence type="ECO:0000256" key="2">
    <source>
        <dbReference type="ARBA" id="ARBA00023163"/>
    </source>
</evidence>
<name>A0ABW8U7S7_9GAMM</name>
<dbReference type="Pfam" id="PF08220">
    <property type="entry name" value="HTH_DeoR"/>
    <property type="match status" value="1"/>
</dbReference>
<dbReference type="Proteomes" id="UP001624684">
    <property type="component" value="Unassembled WGS sequence"/>
</dbReference>
<keyword evidence="2" id="KW-0804">Transcription</keyword>
<dbReference type="PROSITE" id="PS52050">
    <property type="entry name" value="WYL"/>
    <property type="match status" value="1"/>
</dbReference>
<keyword evidence="6" id="KW-1185">Reference proteome</keyword>
<comment type="caution">
    <text evidence="5">The sequence shown here is derived from an EMBL/GenBank/DDBJ whole genome shotgun (WGS) entry which is preliminary data.</text>
</comment>
<feature type="domain" description="HTH deoR-type" evidence="3">
    <location>
        <begin position="12"/>
        <end position="66"/>
    </location>
</feature>
<proteinExistence type="predicted"/>
<dbReference type="InterPro" id="IPR001034">
    <property type="entry name" value="DeoR_HTH"/>
</dbReference>
<dbReference type="InterPro" id="IPR051534">
    <property type="entry name" value="CBASS_pafABC_assoc_protein"/>
</dbReference>
<evidence type="ECO:0000259" key="3">
    <source>
        <dbReference type="Pfam" id="PF08220"/>
    </source>
</evidence>
<feature type="domain" description="WYL" evidence="4">
    <location>
        <begin position="126"/>
        <end position="185"/>
    </location>
</feature>
<evidence type="ECO:0000313" key="5">
    <source>
        <dbReference type="EMBL" id="MFL1732925.1"/>
    </source>
</evidence>
<evidence type="ECO:0000313" key="6">
    <source>
        <dbReference type="Proteomes" id="UP001624684"/>
    </source>
</evidence>